<dbReference type="EMBL" id="FRCT01000001">
    <property type="protein sequence ID" value="SHM14093.1"/>
    <property type="molecule type" value="Genomic_DNA"/>
</dbReference>
<organism evidence="1 2">
    <name type="scientific">Ruminococcus flavefaciens</name>
    <dbReference type="NCBI Taxonomy" id="1265"/>
    <lineage>
        <taxon>Bacteria</taxon>
        <taxon>Bacillati</taxon>
        <taxon>Bacillota</taxon>
        <taxon>Clostridia</taxon>
        <taxon>Eubacteriales</taxon>
        <taxon>Oscillospiraceae</taxon>
        <taxon>Ruminococcus</taxon>
    </lineage>
</organism>
<accession>A0A1M7GCT5</accession>
<evidence type="ECO:0000313" key="1">
    <source>
        <dbReference type="EMBL" id="SHM14093.1"/>
    </source>
</evidence>
<dbReference type="Proteomes" id="UP000184394">
    <property type="component" value="Unassembled WGS sequence"/>
</dbReference>
<reference evidence="1 2" key="1">
    <citation type="submission" date="2016-11" db="EMBL/GenBank/DDBJ databases">
        <authorList>
            <person name="Jaros S."/>
            <person name="Januszkiewicz K."/>
            <person name="Wedrychowicz H."/>
        </authorList>
    </citation>
    <scope>NUCLEOTIDE SEQUENCE [LARGE SCALE GENOMIC DNA]</scope>
    <source>
        <strain evidence="1 2">Y1</strain>
    </source>
</reference>
<name>A0A1M7GCT5_RUMFL</name>
<proteinExistence type="predicted"/>
<protein>
    <submittedName>
        <fullName evidence="1">Uncharacterized protein</fullName>
    </submittedName>
</protein>
<gene>
    <name evidence="1" type="ORF">SAMN04487860_101219</name>
</gene>
<sequence length="245" mass="28376">MNEYLCFMPISLDFTDCTDISEDNIDTVNNIGYKRRWKLVAYKRYKGIADLKRFIEVYSDKAPKYIPAIGVVIGTDDIKELIESDIMITENIFFTIDVTDALTAEGVLNDIRCLAMKAKIFFRNFDPDIYHSVIPEIRDIFGDSDNVMFESDYLSSASDRGISYIDVNKADISKIADLSRYLISTSYNDAIISCSDDEKVSSDWEMFRKRGIFNMIRLLRDRCMSEQEIAECTYYKFRDFFGVGR</sequence>
<evidence type="ECO:0000313" key="2">
    <source>
        <dbReference type="Proteomes" id="UP000184394"/>
    </source>
</evidence>
<dbReference type="AlphaFoldDB" id="A0A1M7GCT5"/>
<dbReference type="OrthoDB" id="9879155at2"/>